<name>A0A6I6JRC7_9BACT</name>
<evidence type="ECO:0000313" key="2">
    <source>
        <dbReference type="Proteomes" id="UP000428260"/>
    </source>
</evidence>
<dbReference type="Proteomes" id="UP000428260">
    <property type="component" value="Chromosome"/>
</dbReference>
<organism evidence="1 2">
    <name type="scientific">Maribellus comscasis</name>
    <dbReference type="NCBI Taxonomy" id="2681766"/>
    <lineage>
        <taxon>Bacteria</taxon>
        <taxon>Pseudomonadati</taxon>
        <taxon>Bacteroidota</taxon>
        <taxon>Bacteroidia</taxon>
        <taxon>Marinilabiliales</taxon>
        <taxon>Prolixibacteraceae</taxon>
        <taxon>Maribellus</taxon>
    </lineage>
</organism>
<dbReference type="InterPro" id="IPR001544">
    <property type="entry name" value="Aminotrans_IV"/>
</dbReference>
<evidence type="ECO:0000313" key="1">
    <source>
        <dbReference type="EMBL" id="QGY45506.1"/>
    </source>
</evidence>
<accession>A0A6I6JRC7</accession>
<dbReference type="GO" id="GO:0003824">
    <property type="term" value="F:catalytic activity"/>
    <property type="evidence" value="ECO:0007669"/>
    <property type="project" value="InterPro"/>
</dbReference>
<proteinExistence type="predicted"/>
<dbReference type="RefSeq" id="WP_158868649.1">
    <property type="nucleotide sequence ID" value="NZ_CP046401.1"/>
</dbReference>
<dbReference type="SUPFAM" id="SSF56752">
    <property type="entry name" value="D-aminoacid aminotransferase-like PLP-dependent enzymes"/>
    <property type="match status" value="1"/>
</dbReference>
<dbReference type="Gene3D" id="3.20.10.10">
    <property type="entry name" value="D-amino Acid Aminotransferase, subunit A, domain 2"/>
    <property type="match status" value="1"/>
</dbReference>
<dbReference type="Gene3D" id="3.30.470.10">
    <property type="match status" value="1"/>
</dbReference>
<dbReference type="Pfam" id="PF01063">
    <property type="entry name" value="Aminotran_4"/>
    <property type="match status" value="1"/>
</dbReference>
<dbReference type="InterPro" id="IPR036038">
    <property type="entry name" value="Aminotransferase-like"/>
</dbReference>
<protein>
    <recommendedName>
        <fullName evidence="3">4-amino-4-deoxychorismate lyase</fullName>
    </recommendedName>
</protein>
<reference evidence="1 2" key="1">
    <citation type="submission" date="2019-11" db="EMBL/GenBank/DDBJ databases">
        <authorList>
            <person name="Zheng R.K."/>
            <person name="Sun C.M."/>
        </authorList>
    </citation>
    <scope>NUCLEOTIDE SEQUENCE [LARGE SCALE GENOMIC DNA]</scope>
    <source>
        <strain evidence="1 2">WC007</strain>
    </source>
</reference>
<keyword evidence="2" id="KW-1185">Reference proteome</keyword>
<dbReference type="EMBL" id="CP046401">
    <property type="protein sequence ID" value="QGY45506.1"/>
    <property type="molecule type" value="Genomic_DNA"/>
</dbReference>
<dbReference type="KEGG" id="mcos:GM418_18065"/>
<dbReference type="AlphaFoldDB" id="A0A6I6JRC7"/>
<dbReference type="InterPro" id="IPR043131">
    <property type="entry name" value="BCAT-like_N"/>
</dbReference>
<gene>
    <name evidence="1" type="ORF">GM418_18065</name>
</gene>
<dbReference type="InterPro" id="IPR043132">
    <property type="entry name" value="BCAT-like_C"/>
</dbReference>
<sequence length="199" mass="23604">MSPLFETIKCKDGKSFHLKWHNARMNSARKEAFQTSEEINLSDHIKIPEHCKAGLFRCRVTYSEQIEKIEFLPHRYRKIESLKLIEDNEIDYHLKYANRSALQELFERRKDCDDILIVSKGYITDSFTANVIFFDGKKWWTPDAPLLKGTQRERLLYKRKIEVCKISPEDLNRYTKAGLINALQDFENMPVIKKENIKF</sequence>
<evidence type="ECO:0008006" key="3">
    <source>
        <dbReference type="Google" id="ProtNLM"/>
    </source>
</evidence>